<dbReference type="AlphaFoldDB" id="A0A369Z4U1"/>
<dbReference type="RefSeq" id="WP_111313607.1">
    <property type="nucleotide sequence ID" value="NZ_QEQD01000012.1"/>
</dbReference>
<dbReference type="Proteomes" id="UP000253999">
    <property type="component" value="Unassembled WGS sequence"/>
</dbReference>
<dbReference type="InterPro" id="IPR014054">
    <property type="entry name" value="Phage_regulatory_Rha"/>
</dbReference>
<dbReference type="Pfam" id="PF10549">
    <property type="entry name" value="ORF11CD3"/>
    <property type="match status" value="1"/>
</dbReference>
<evidence type="ECO:0000259" key="1">
    <source>
        <dbReference type="Pfam" id="PF10549"/>
    </source>
</evidence>
<gene>
    <name evidence="2" type="ORF">DPV98_09955</name>
</gene>
<feature type="domain" description="Bacteriophage P22 Orf201 C-terminal" evidence="1">
    <location>
        <begin position="119"/>
        <end position="171"/>
    </location>
</feature>
<reference evidence="2 3" key="1">
    <citation type="submission" date="2018-05" db="EMBL/GenBank/DDBJ databases">
        <title>Draft Genome Sequences for a Diverse set of 7 Haemophilus Species.</title>
        <authorList>
            <person name="Nichols M."/>
            <person name="Topaz N."/>
            <person name="Wang X."/>
            <person name="Wang X."/>
            <person name="Boxrud D."/>
        </authorList>
    </citation>
    <scope>NUCLEOTIDE SEQUENCE [LARGE SCALE GENOMIC DNA]</scope>
    <source>
        <strain evidence="2 3">C2010039593</strain>
    </source>
</reference>
<name>A0A369Z4U1_HAEPH</name>
<proteinExistence type="predicted"/>
<evidence type="ECO:0000313" key="2">
    <source>
        <dbReference type="EMBL" id="RDF00120.1"/>
    </source>
</evidence>
<dbReference type="InterPro" id="IPR018877">
    <property type="entry name" value="Phage_P22_Orf201_C"/>
</dbReference>
<accession>A0A369Z4U1</accession>
<dbReference type="NCBIfam" id="TIGR02681">
    <property type="entry name" value="phage_pRha"/>
    <property type="match status" value="1"/>
</dbReference>
<comment type="caution">
    <text evidence="2">The sequence shown here is derived from an EMBL/GenBank/DDBJ whole genome shotgun (WGS) entry which is preliminary data.</text>
</comment>
<protein>
    <recommendedName>
        <fullName evidence="1">Bacteriophage P22 Orf201 C-terminal domain-containing protein</fullName>
    </recommendedName>
</protein>
<organism evidence="2 3">
    <name type="scientific">Haemophilus parahaemolyticus</name>
    <dbReference type="NCBI Taxonomy" id="735"/>
    <lineage>
        <taxon>Bacteria</taxon>
        <taxon>Pseudomonadati</taxon>
        <taxon>Pseudomonadota</taxon>
        <taxon>Gammaproteobacteria</taxon>
        <taxon>Pasteurellales</taxon>
        <taxon>Pasteurellaceae</taxon>
        <taxon>Haemophilus</taxon>
    </lineage>
</organism>
<dbReference type="EMBL" id="QEQD01000012">
    <property type="protein sequence ID" value="RDF00120.1"/>
    <property type="molecule type" value="Genomic_DNA"/>
</dbReference>
<evidence type="ECO:0000313" key="3">
    <source>
        <dbReference type="Proteomes" id="UP000253999"/>
    </source>
</evidence>
<dbReference type="Pfam" id="PF09669">
    <property type="entry name" value="Phage_pRha"/>
    <property type="match status" value="1"/>
</dbReference>
<sequence>MNLQKIENFEQFLKVNDKQRIVTSSRHIATVFGKRHDNIIRDIKALVIEQDCGEFALLNFEETSYIDECGRKQPMYQMTKNGFLLLVMGYRTKKAMKFKVEFIKAFDFMREKLQHEGYSLMYKYNELCIEHKAKKTFASLCGKGLREWKGDKPVLEATLKLFEDKLQIELPIK</sequence>